<proteinExistence type="predicted"/>
<sequence length="119" mass="13745">MFNSIFMSLPGITPQEFSYLQTATTGFDQNQLRGFLMIYGGKRRNPDDMLLYCFLGFFVPGLSRFLTNQIGMGILYFFTFGLCFIGTIIDAINYKSLAFEYNQRMVFESLQMVRMGNPF</sequence>
<dbReference type="Pfam" id="PF05154">
    <property type="entry name" value="TM2"/>
    <property type="match status" value="1"/>
</dbReference>
<evidence type="ECO:0000256" key="5">
    <source>
        <dbReference type="SAM" id="Phobius"/>
    </source>
</evidence>
<keyword evidence="2 5" id="KW-0812">Transmembrane</keyword>
<dbReference type="Proteomes" id="UP000651668">
    <property type="component" value="Unassembled WGS sequence"/>
</dbReference>
<accession>A0A916X8Z9</accession>
<evidence type="ECO:0000256" key="3">
    <source>
        <dbReference type="ARBA" id="ARBA00022989"/>
    </source>
</evidence>
<comment type="caution">
    <text evidence="7">The sequence shown here is derived from an EMBL/GenBank/DDBJ whole genome shotgun (WGS) entry which is preliminary data.</text>
</comment>
<organism evidence="7 8">
    <name type="scientific">Pedobacter quisquiliarum</name>
    <dbReference type="NCBI Taxonomy" id="1834438"/>
    <lineage>
        <taxon>Bacteria</taxon>
        <taxon>Pseudomonadati</taxon>
        <taxon>Bacteroidota</taxon>
        <taxon>Sphingobacteriia</taxon>
        <taxon>Sphingobacteriales</taxon>
        <taxon>Sphingobacteriaceae</taxon>
        <taxon>Pedobacter</taxon>
    </lineage>
</organism>
<evidence type="ECO:0000313" key="8">
    <source>
        <dbReference type="Proteomes" id="UP000651668"/>
    </source>
</evidence>
<reference evidence="7" key="1">
    <citation type="journal article" date="2014" name="Int. J. Syst. Evol. Microbiol.">
        <title>Complete genome sequence of Corynebacterium casei LMG S-19264T (=DSM 44701T), isolated from a smear-ripened cheese.</title>
        <authorList>
            <consortium name="US DOE Joint Genome Institute (JGI-PGF)"/>
            <person name="Walter F."/>
            <person name="Albersmeier A."/>
            <person name="Kalinowski J."/>
            <person name="Ruckert C."/>
        </authorList>
    </citation>
    <scope>NUCLEOTIDE SEQUENCE</scope>
    <source>
        <strain evidence="7">CGMCC 1.15343</strain>
    </source>
</reference>
<protein>
    <recommendedName>
        <fullName evidence="6">TM2 domain-containing protein</fullName>
    </recommendedName>
</protein>
<keyword evidence="8" id="KW-1185">Reference proteome</keyword>
<dbReference type="InterPro" id="IPR007829">
    <property type="entry name" value="TM2"/>
</dbReference>
<feature type="transmembrane region" description="Helical" evidence="5">
    <location>
        <begin position="49"/>
        <end position="67"/>
    </location>
</feature>
<feature type="domain" description="TM2" evidence="6">
    <location>
        <begin position="50"/>
        <end position="92"/>
    </location>
</feature>
<reference evidence="7" key="2">
    <citation type="submission" date="2020-09" db="EMBL/GenBank/DDBJ databases">
        <authorList>
            <person name="Sun Q."/>
            <person name="Zhou Y."/>
        </authorList>
    </citation>
    <scope>NUCLEOTIDE SEQUENCE</scope>
    <source>
        <strain evidence="7">CGMCC 1.15343</strain>
    </source>
</reference>
<dbReference type="GO" id="GO:0016020">
    <property type="term" value="C:membrane"/>
    <property type="evidence" value="ECO:0007669"/>
    <property type="project" value="UniProtKB-SubCell"/>
</dbReference>
<keyword evidence="4 5" id="KW-0472">Membrane</keyword>
<feature type="transmembrane region" description="Helical" evidence="5">
    <location>
        <begin position="73"/>
        <end position="94"/>
    </location>
</feature>
<gene>
    <name evidence="7" type="ORF">GCM10011387_06830</name>
</gene>
<name>A0A916X8Z9_9SPHI</name>
<evidence type="ECO:0000256" key="1">
    <source>
        <dbReference type="ARBA" id="ARBA00004141"/>
    </source>
</evidence>
<dbReference type="RefSeq" id="WP_188625435.1">
    <property type="nucleotide sequence ID" value="NZ_BMIL01000002.1"/>
</dbReference>
<dbReference type="AlphaFoldDB" id="A0A916X8Z9"/>
<keyword evidence="3 5" id="KW-1133">Transmembrane helix</keyword>
<evidence type="ECO:0000259" key="6">
    <source>
        <dbReference type="Pfam" id="PF05154"/>
    </source>
</evidence>
<evidence type="ECO:0000313" key="7">
    <source>
        <dbReference type="EMBL" id="GGC55866.1"/>
    </source>
</evidence>
<comment type="subcellular location">
    <subcellularLocation>
        <location evidence="1">Membrane</location>
        <topology evidence="1">Multi-pass membrane protein</topology>
    </subcellularLocation>
</comment>
<dbReference type="EMBL" id="BMIL01000002">
    <property type="protein sequence ID" value="GGC55866.1"/>
    <property type="molecule type" value="Genomic_DNA"/>
</dbReference>
<evidence type="ECO:0000256" key="2">
    <source>
        <dbReference type="ARBA" id="ARBA00022692"/>
    </source>
</evidence>
<evidence type="ECO:0000256" key="4">
    <source>
        <dbReference type="ARBA" id="ARBA00023136"/>
    </source>
</evidence>